<protein>
    <recommendedName>
        <fullName evidence="3">F-box domain-containing protein</fullName>
    </recommendedName>
</protein>
<sequence length="449" mass="50141">MAISILPTELIGWICNYLEPGDLKSLRLSCNALAQKSRLFFGEKYLGTLCMIVTSDSLRKLQEIAAHDSFRTCVRELSILPILFEDVAPMSTFTTSAFEEGSELEARYETYHNVAADHQDALRCLPEVLESCVSQFANLELFKLQPEGTEAILGIKGPTVFPGCLGLRQLKTQLSSRQIRSTHPNLADIPETSISGALVLSALLKAILASGRMIRELHTCAKVHCGVSLSSMTVTSAQYRSLLPLMREAGCLHLCPRGQSQQSPSCEAFLDFVVASARKIKVLCLSHWSNPGGSRFPYFHKLAGGVQFAQLQELHLFVIESTLDELRDLLRAAAPTLQRLRLDSITLNDIFQSHDTERKIDEALQLWHRAWALMEDDLSLQYLSMWGLACREVEVRVSDRWSRLSGRSKSGPFRPRTVIYNKEHASISFGEWVTALKARPFIRAGSDGE</sequence>
<accession>A0A1S9S0Y4</accession>
<reference evidence="2" key="1">
    <citation type="submission" date="2015-09" db="EMBL/GenBank/DDBJ databases">
        <authorList>
            <person name="Fill T.P."/>
            <person name="Baretta J.F."/>
            <person name="de Almeida L.G."/>
            <person name="Rocha M."/>
            <person name="de Souza D.H."/>
            <person name="Malavazi I."/>
            <person name="Cerdeira L.T."/>
            <person name="Hong H."/>
            <person name="Samborskyy M."/>
            <person name="de Vasconcelos A.T."/>
            <person name="Leadlay P."/>
            <person name="Rodrigues-Filho E."/>
        </authorList>
    </citation>
    <scope>NUCLEOTIDE SEQUENCE [LARGE SCALE GENOMIC DNA]</scope>
    <source>
        <strain evidence="2">LaBioMMi 136</strain>
    </source>
</reference>
<evidence type="ECO:0000313" key="1">
    <source>
        <dbReference type="EMBL" id="OOQ91469.1"/>
    </source>
</evidence>
<proteinExistence type="predicted"/>
<dbReference type="EMBL" id="LJBN01000002">
    <property type="protein sequence ID" value="OOQ91469.1"/>
    <property type="molecule type" value="Genomic_DNA"/>
</dbReference>
<dbReference type="AlphaFoldDB" id="A0A1S9S0Y4"/>
<gene>
    <name evidence="1" type="ORF">PEBR_00807</name>
</gene>
<organism evidence="1 2">
    <name type="scientific">Penicillium brasilianum</name>
    <dbReference type="NCBI Taxonomy" id="104259"/>
    <lineage>
        <taxon>Eukaryota</taxon>
        <taxon>Fungi</taxon>
        <taxon>Dikarya</taxon>
        <taxon>Ascomycota</taxon>
        <taxon>Pezizomycotina</taxon>
        <taxon>Eurotiomycetes</taxon>
        <taxon>Eurotiomycetidae</taxon>
        <taxon>Eurotiales</taxon>
        <taxon>Aspergillaceae</taxon>
        <taxon>Penicillium</taxon>
    </lineage>
</organism>
<comment type="caution">
    <text evidence="1">The sequence shown here is derived from an EMBL/GenBank/DDBJ whole genome shotgun (WGS) entry which is preliminary data.</text>
</comment>
<name>A0A1S9S0Y4_PENBI</name>
<evidence type="ECO:0000313" key="2">
    <source>
        <dbReference type="Proteomes" id="UP000190744"/>
    </source>
</evidence>
<dbReference type="Proteomes" id="UP000190744">
    <property type="component" value="Unassembled WGS sequence"/>
</dbReference>
<evidence type="ECO:0008006" key="3">
    <source>
        <dbReference type="Google" id="ProtNLM"/>
    </source>
</evidence>